<dbReference type="Gramene" id="LPERR06G03180.1">
    <property type="protein sequence ID" value="LPERR06G03180.1"/>
    <property type="gene ID" value="LPERR06G03180"/>
</dbReference>
<keyword evidence="3" id="KW-0012">Acyltransferase</keyword>
<evidence type="ECO:0000256" key="3">
    <source>
        <dbReference type="ARBA" id="ARBA00023315"/>
    </source>
</evidence>
<reference evidence="5" key="2">
    <citation type="submission" date="2013-12" db="EMBL/GenBank/DDBJ databases">
        <authorList>
            <person name="Yu Y."/>
            <person name="Lee S."/>
            <person name="de Baynast K."/>
            <person name="Wissotski M."/>
            <person name="Liu L."/>
            <person name="Talag J."/>
            <person name="Goicoechea J."/>
            <person name="Angelova A."/>
            <person name="Jetty R."/>
            <person name="Kudrna D."/>
            <person name="Golser W."/>
            <person name="Rivera L."/>
            <person name="Zhang J."/>
            <person name="Wing R."/>
        </authorList>
    </citation>
    <scope>NUCLEOTIDE SEQUENCE</scope>
</reference>
<dbReference type="EnsemblPlants" id="LPERR06G03180.1">
    <property type="protein sequence ID" value="LPERR06G03180.1"/>
    <property type="gene ID" value="LPERR06G03180"/>
</dbReference>
<sequence>MPPKQIHLEIASRELIRASRPPPGFPAILAVSNLDLILGPFPIYLVCVYAPPPPGSGGLAAVESAVRAALPSYLSSFFPFAGRIVRHPVTNIPEVACNNAGAELVVADATGVPLSAVDFHRIDQSIGRMRVPFDDGIPLSLQLVRFACGGFSLTVATNHLLADGRAFIVLLNSLGEMIRSGSLTREPLLDRSSLLNPRSPPRFSPSLESEFARFTPATMINPLMAAAIQRRLYRIDAADLELLRNEASAAGGGGAGRRATRFVALCAHLWKLLAVAVGESDPNCRMAWIIDGRKLLEPLIAGGAALDRYMGNVVTYTSREANVSELLRAPLHGVAAMAREAIVSAMKRERFQQLVDWMETKKAAAFNDGEKWTEAVNLGLGSPALVISGLLPFPIDGDLGFGKPKLVMPWLRHGRLGSASVTAVPSPAGDGSWFVAGTRLWPRLLEVMETSPDCLLKPATAASLGLAFAGGGGGGHGSRL</sequence>
<dbReference type="Gene3D" id="3.30.559.10">
    <property type="entry name" value="Chloramphenicol acetyltransferase-like domain"/>
    <property type="match status" value="2"/>
</dbReference>
<reference evidence="4" key="3">
    <citation type="submission" date="2015-04" db="UniProtKB">
        <authorList>
            <consortium name="EnsemblPlants"/>
        </authorList>
    </citation>
    <scope>IDENTIFICATION</scope>
</reference>
<dbReference type="eggNOG" id="ENOG502QV4M">
    <property type="taxonomic scope" value="Eukaryota"/>
</dbReference>
<dbReference type="HOGENOM" id="CLU_014546_1_0_1"/>
<organism evidence="4 5">
    <name type="scientific">Leersia perrieri</name>
    <dbReference type="NCBI Taxonomy" id="77586"/>
    <lineage>
        <taxon>Eukaryota</taxon>
        <taxon>Viridiplantae</taxon>
        <taxon>Streptophyta</taxon>
        <taxon>Embryophyta</taxon>
        <taxon>Tracheophyta</taxon>
        <taxon>Spermatophyta</taxon>
        <taxon>Magnoliopsida</taxon>
        <taxon>Liliopsida</taxon>
        <taxon>Poales</taxon>
        <taxon>Poaceae</taxon>
        <taxon>BOP clade</taxon>
        <taxon>Oryzoideae</taxon>
        <taxon>Oryzeae</taxon>
        <taxon>Oryzinae</taxon>
        <taxon>Leersia</taxon>
    </lineage>
</organism>
<evidence type="ECO:0000256" key="1">
    <source>
        <dbReference type="ARBA" id="ARBA00009861"/>
    </source>
</evidence>
<accession>A0A0D9WLZ3</accession>
<keyword evidence="5" id="KW-1185">Reference proteome</keyword>
<comment type="similarity">
    <text evidence="1">Belongs to the plant acyltransferase family.</text>
</comment>
<dbReference type="Proteomes" id="UP000032180">
    <property type="component" value="Chromosome 6"/>
</dbReference>
<evidence type="ECO:0000313" key="4">
    <source>
        <dbReference type="EnsemblPlants" id="LPERR06G03180.1"/>
    </source>
</evidence>
<evidence type="ECO:0000313" key="5">
    <source>
        <dbReference type="Proteomes" id="UP000032180"/>
    </source>
</evidence>
<dbReference type="PANTHER" id="PTHR31642:SF28">
    <property type="entry name" value="OS06G0150600 PROTEIN"/>
    <property type="match status" value="1"/>
</dbReference>
<dbReference type="STRING" id="77586.A0A0D9WLZ3"/>
<dbReference type="AlphaFoldDB" id="A0A0D9WLZ3"/>
<dbReference type="InterPro" id="IPR023213">
    <property type="entry name" value="CAT-like_dom_sf"/>
</dbReference>
<dbReference type="GO" id="GO:0050734">
    <property type="term" value="F:hydroxycinnamoyltransferase activity"/>
    <property type="evidence" value="ECO:0007669"/>
    <property type="project" value="UniProtKB-ARBA"/>
</dbReference>
<name>A0A0D9WLZ3_9ORYZ</name>
<dbReference type="InterPro" id="IPR050317">
    <property type="entry name" value="Plant_Fungal_Acyltransferase"/>
</dbReference>
<dbReference type="Pfam" id="PF02458">
    <property type="entry name" value="Transferase"/>
    <property type="match status" value="1"/>
</dbReference>
<keyword evidence="2" id="KW-0808">Transferase</keyword>
<reference evidence="4 5" key="1">
    <citation type="submission" date="2012-08" db="EMBL/GenBank/DDBJ databases">
        <title>Oryza genome evolution.</title>
        <authorList>
            <person name="Wing R.A."/>
        </authorList>
    </citation>
    <scope>NUCLEOTIDE SEQUENCE</scope>
</reference>
<dbReference type="PANTHER" id="PTHR31642">
    <property type="entry name" value="TRICHOTHECENE 3-O-ACETYLTRANSFERASE"/>
    <property type="match status" value="1"/>
</dbReference>
<protein>
    <submittedName>
        <fullName evidence="4">Uncharacterized protein</fullName>
    </submittedName>
</protein>
<proteinExistence type="inferred from homology"/>
<evidence type="ECO:0000256" key="2">
    <source>
        <dbReference type="ARBA" id="ARBA00022679"/>
    </source>
</evidence>